<comment type="caution">
    <text evidence="4">The sequence shown here is derived from an EMBL/GenBank/DDBJ whole genome shotgun (WGS) entry which is preliminary data.</text>
</comment>
<dbReference type="PANTHER" id="PTHR48050">
    <property type="entry name" value="STEROL 3-BETA-GLUCOSYLTRANSFERASE"/>
    <property type="match status" value="1"/>
</dbReference>
<dbReference type="Gene3D" id="3.40.50.2000">
    <property type="entry name" value="Glycogen Phosphorylase B"/>
    <property type="match status" value="2"/>
</dbReference>
<evidence type="ECO:0000313" key="5">
    <source>
        <dbReference type="EMBL" id="CAH7683870.1"/>
    </source>
</evidence>
<dbReference type="AlphaFoldDB" id="A0AAV0BB18"/>
<evidence type="ECO:0000256" key="2">
    <source>
        <dbReference type="SAM" id="SignalP"/>
    </source>
</evidence>
<keyword evidence="2" id="KW-0732">Signal</keyword>
<feature type="chain" id="PRO_5044713222" description="Glycosyltransferase family 28 N-terminal domain-containing protein" evidence="2">
    <location>
        <begin position="19"/>
        <end position="491"/>
    </location>
</feature>
<feature type="domain" description="Glycosyltransferase family 28 N-terminal" evidence="3">
    <location>
        <begin position="73"/>
        <end position="205"/>
    </location>
</feature>
<gene>
    <name evidence="4" type="ORF">PPACK8108_LOCUS17524</name>
    <name evidence="5" type="ORF">PPACK8108_LOCUS17657</name>
</gene>
<evidence type="ECO:0000313" key="6">
    <source>
        <dbReference type="Proteomes" id="UP001153365"/>
    </source>
</evidence>
<dbReference type="Pfam" id="PF03033">
    <property type="entry name" value="Glyco_transf_28"/>
    <property type="match status" value="1"/>
</dbReference>
<dbReference type="GO" id="GO:0005975">
    <property type="term" value="P:carbohydrate metabolic process"/>
    <property type="evidence" value="ECO:0007669"/>
    <property type="project" value="InterPro"/>
</dbReference>
<evidence type="ECO:0000313" key="4">
    <source>
        <dbReference type="EMBL" id="CAH7683795.1"/>
    </source>
</evidence>
<keyword evidence="1" id="KW-0808">Transferase</keyword>
<name>A0AAV0BB18_PHAPC</name>
<organism evidence="4 6">
    <name type="scientific">Phakopsora pachyrhizi</name>
    <name type="common">Asian soybean rust disease fungus</name>
    <dbReference type="NCBI Taxonomy" id="170000"/>
    <lineage>
        <taxon>Eukaryota</taxon>
        <taxon>Fungi</taxon>
        <taxon>Dikarya</taxon>
        <taxon>Basidiomycota</taxon>
        <taxon>Pucciniomycotina</taxon>
        <taxon>Pucciniomycetes</taxon>
        <taxon>Pucciniales</taxon>
        <taxon>Phakopsoraceae</taxon>
        <taxon>Phakopsora</taxon>
    </lineage>
</organism>
<protein>
    <recommendedName>
        <fullName evidence="3">Glycosyltransferase family 28 N-terminal domain-containing protein</fullName>
    </recommendedName>
</protein>
<evidence type="ECO:0000256" key="1">
    <source>
        <dbReference type="ARBA" id="ARBA00022679"/>
    </source>
</evidence>
<dbReference type="EMBL" id="CALTRL010004977">
    <property type="protein sequence ID" value="CAH7683870.1"/>
    <property type="molecule type" value="Genomic_DNA"/>
</dbReference>
<dbReference type="EMBL" id="CALTRL010004921">
    <property type="protein sequence ID" value="CAH7683795.1"/>
    <property type="molecule type" value="Genomic_DNA"/>
</dbReference>
<sequence length="491" mass="54820">MAWVVFFFLCLLLSLCVAHPILSPIEEGLSFSPLLLKSARSEPQAIRSHKAEYIFDHGQKYASKPPELKRFTCLTIGTRGDVQPYIALCQRLQEDGHTCTIATHKVFEGLIKGYGIGFAEIAGDPAELIKHCIEHGMLSISFWWKGYHRFKDWFAGLTQSAWVACQNTDVLIESPSTFVGVHIAQSKGIDYIRAFTMPWTKTTEYPHAFAVPPYDLGGWYNKFSYKVFDYVIWKALSSPINAWRKADLSLAKTSLSKLNIERIPFLYNFSPKIVPKASDWGENTVVTGYWFTKPKSGEIEELDHELQRAIKKAKNEDKKVVIVPDPGKVTDAVTGALEENKNIFAVVSGGWTSNDNEAESSMLNAFRKYKDSIYYVKSVPHESLFPKIDAALHHGGAGTTAASMRAGIYTMIHPFFGGSNIHLTWAQRVESLRIGKHVKALTMKDIDLALKEVLKISSENSNSKSIGEDIRNEDGVSVAAKAIYKVSGVKT</sequence>
<dbReference type="GO" id="GO:0016125">
    <property type="term" value="P:sterol metabolic process"/>
    <property type="evidence" value="ECO:0007669"/>
    <property type="project" value="TreeGrafter"/>
</dbReference>
<proteinExistence type="predicted"/>
<evidence type="ECO:0000259" key="3">
    <source>
        <dbReference type="Pfam" id="PF03033"/>
    </source>
</evidence>
<dbReference type="GO" id="GO:0016906">
    <property type="term" value="F:sterol 3-beta-glucosyltransferase activity"/>
    <property type="evidence" value="ECO:0007669"/>
    <property type="project" value="UniProtKB-ARBA"/>
</dbReference>
<keyword evidence="6" id="KW-1185">Reference proteome</keyword>
<dbReference type="InterPro" id="IPR050426">
    <property type="entry name" value="Glycosyltransferase_28"/>
</dbReference>
<dbReference type="SUPFAM" id="SSF53756">
    <property type="entry name" value="UDP-Glycosyltransferase/glycogen phosphorylase"/>
    <property type="match status" value="1"/>
</dbReference>
<dbReference type="CDD" id="cd03784">
    <property type="entry name" value="GT1_Gtf-like"/>
    <property type="match status" value="1"/>
</dbReference>
<feature type="signal peptide" evidence="2">
    <location>
        <begin position="1"/>
        <end position="18"/>
    </location>
</feature>
<reference evidence="4" key="1">
    <citation type="submission" date="2022-06" db="EMBL/GenBank/DDBJ databases">
        <authorList>
            <consortium name="SYNGENTA / RWTH Aachen University"/>
        </authorList>
    </citation>
    <scope>NUCLEOTIDE SEQUENCE</scope>
</reference>
<accession>A0AAV0BB18</accession>
<dbReference type="InterPro" id="IPR002213">
    <property type="entry name" value="UDP_glucos_trans"/>
</dbReference>
<dbReference type="FunFam" id="3.40.50.2000:FF:000029">
    <property type="entry name" value="Sterol 3-beta-glucosyltransferase"/>
    <property type="match status" value="1"/>
</dbReference>
<dbReference type="PANTHER" id="PTHR48050:SF25">
    <property type="entry name" value="STEROL 3-BETA-GLUCOSYLTRANSFERASE"/>
    <property type="match status" value="1"/>
</dbReference>
<dbReference type="InterPro" id="IPR004276">
    <property type="entry name" value="GlycoTrans_28_N"/>
</dbReference>
<dbReference type="Proteomes" id="UP001153365">
    <property type="component" value="Unassembled WGS sequence"/>
</dbReference>